<reference evidence="2 3" key="1">
    <citation type="submission" date="2015-04" db="EMBL/GenBank/DDBJ databases">
        <title>Complete genome sequence of Schizopora paradoxa KUC8140, a cosmopolitan wood degrader in East Asia.</title>
        <authorList>
            <consortium name="DOE Joint Genome Institute"/>
            <person name="Min B."/>
            <person name="Park H."/>
            <person name="Jang Y."/>
            <person name="Kim J.-J."/>
            <person name="Kim K.H."/>
            <person name="Pangilinan J."/>
            <person name="Lipzen A."/>
            <person name="Riley R."/>
            <person name="Grigoriev I.V."/>
            <person name="Spatafora J.W."/>
            <person name="Choi I.-G."/>
        </authorList>
    </citation>
    <scope>NUCLEOTIDE SEQUENCE [LARGE SCALE GENOMIC DNA]</scope>
    <source>
        <strain evidence="2 3">KUC8140</strain>
    </source>
</reference>
<feature type="region of interest" description="Disordered" evidence="1">
    <location>
        <begin position="85"/>
        <end position="193"/>
    </location>
</feature>
<dbReference type="STRING" id="27342.A0A0H2RZZ3"/>
<keyword evidence="3" id="KW-1185">Reference proteome</keyword>
<feature type="compositionally biased region" description="Low complexity" evidence="1">
    <location>
        <begin position="122"/>
        <end position="153"/>
    </location>
</feature>
<proteinExistence type="predicted"/>
<evidence type="ECO:0000313" key="2">
    <source>
        <dbReference type="EMBL" id="KLO17192.1"/>
    </source>
</evidence>
<dbReference type="AlphaFoldDB" id="A0A0H2RZZ3"/>
<evidence type="ECO:0000256" key="1">
    <source>
        <dbReference type="SAM" id="MobiDB-lite"/>
    </source>
</evidence>
<feature type="compositionally biased region" description="Low complexity" evidence="1">
    <location>
        <begin position="177"/>
        <end position="193"/>
    </location>
</feature>
<feature type="compositionally biased region" description="Low complexity" evidence="1">
    <location>
        <begin position="85"/>
        <end position="108"/>
    </location>
</feature>
<dbReference type="EMBL" id="KQ085907">
    <property type="protein sequence ID" value="KLO17192.1"/>
    <property type="molecule type" value="Genomic_DNA"/>
</dbReference>
<dbReference type="InParanoid" id="A0A0H2RZZ3"/>
<feature type="compositionally biased region" description="Polar residues" evidence="1">
    <location>
        <begin position="154"/>
        <end position="164"/>
    </location>
</feature>
<accession>A0A0H2RZZ3</accession>
<dbReference type="Proteomes" id="UP000053477">
    <property type="component" value="Unassembled WGS sequence"/>
</dbReference>
<evidence type="ECO:0000313" key="3">
    <source>
        <dbReference type="Proteomes" id="UP000053477"/>
    </source>
</evidence>
<organism evidence="2 3">
    <name type="scientific">Schizopora paradoxa</name>
    <dbReference type="NCBI Taxonomy" id="27342"/>
    <lineage>
        <taxon>Eukaryota</taxon>
        <taxon>Fungi</taxon>
        <taxon>Dikarya</taxon>
        <taxon>Basidiomycota</taxon>
        <taxon>Agaricomycotina</taxon>
        <taxon>Agaricomycetes</taxon>
        <taxon>Hymenochaetales</taxon>
        <taxon>Schizoporaceae</taxon>
        <taxon>Schizopora</taxon>
    </lineage>
</organism>
<sequence>MNSSLSNNPFIERNDSRYPDIHTFDQATGGTPGYGGGYGGYGAQAQQQLQSPQGSTGYDGGYGGGYGGYGAGGVGGYGSSFSVAPQPTGFYGQQQQPQQQQQQFQQPYNSGSGYGSPAPQVYPQQTGFYGQQQQQQQPQFGHQQQPFQPQQYGLPSQQYPGMSSYQGGDYGSGFQGYGYQQQQPQQQQQQQQGPYLNLSEFDPLIGSAVANTQGGSDSLGTGPNGALHPLKFIYSNKAELEKWNSAAWNGAVQAFVTLQEAWETHRKRCTDAQMQPYVSMQQTSRLKELQKLAEQNIDTIAAATLQMSEVKDRYRQSLDFSGRDQVRQALNAALKNLPSWPPTPQEPLM</sequence>
<gene>
    <name evidence="2" type="ORF">SCHPADRAFT_900819</name>
</gene>
<protein>
    <submittedName>
        <fullName evidence="2">Uncharacterized protein</fullName>
    </submittedName>
</protein>
<name>A0A0H2RZZ3_9AGAM</name>
<dbReference type="OrthoDB" id="3253876at2759"/>